<proteinExistence type="predicted"/>
<evidence type="ECO:0000313" key="1">
    <source>
        <dbReference type="EMBL" id="VAV91395.1"/>
    </source>
</evidence>
<gene>
    <name evidence="1" type="ORF">MNBD_ALPHA06-1436</name>
</gene>
<dbReference type="EMBL" id="UOEE01000125">
    <property type="protein sequence ID" value="VAV91395.1"/>
    <property type="molecule type" value="Genomic_DNA"/>
</dbReference>
<protein>
    <submittedName>
        <fullName evidence="1">Uncharacterized protein</fullName>
    </submittedName>
</protein>
<sequence length="56" mass="6312">MPYEYPTAIGPEFLTGNLDEFIFNKGQKFTTIAKHRLPSSSALVWSAENLFPGECF</sequence>
<dbReference type="AlphaFoldDB" id="A0A3B0S871"/>
<reference evidence="1" key="1">
    <citation type="submission" date="2018-06" db="EMBL/GenBank/DDBJ databases">
        <authorList>
            <person name="Zhirakovskaya E."/>
        </authorList>
    </citation>
    <scope>NUCLEOTIDE SEQUENCE</scope>
</reference>
<accession>A0A3B0S871</accession>
<organism evidence="1">
    <name type="scientific">hydrothermal vent metagenome</name>
    <dbReference type="NCBI Taxonomy" id="652676"/>
    <lineage>
        <taxon>unclassified sequences</taxon>
        <taxon>metagenomes</taxon>
        <taxon>ecological metagenomes</taxon>
    </lineage>
</organism>
<name>A0A3B0S871_9ZZZZ</name>